<comment type="caution">
    <text evidence="2">The sequence shown here is derived from an EMBL/GenBank/DDBJ whole genome shotgun (WGS) entry which is preliminary data.</text>
</comment>
<dbReference type="STRING" id="1445607.JCM10512_21"/>
<proteinExistence type="predicted"/>
<organism evidence="2 3">
    <name type="scientific">Bacteroides reticulotermitis JCM 10512</name>
    <dbReference type="NCBI Taxonomy" id="1445607"/>
    <lineage>
        <taxon>Bacteria</taxon>
        <taxon>Pseudomonadati</taxon>
        <taxon>Bacteroidota</taxon>
        <taxon>Bacteroidia</taxon>
        <taxon>Bacteroidales</taxon>
        <taxon>Bacteroidaceae</taxon>
        <taxon>Bacteroides</taxon>
    </lineage>
</organism>
<dbReference type="EMBL" id="BAIV01000001">
    <property type="protein sequence ID" value="GAE81861.1"/>
    <property type="molecule type" value="Genomic_DNA"/>
</dbReference>
<accession>W4ULL7</accession>
<dbReference type="AlphaFoldDB" id="W4ULL7"/>
<name>W4ULL7_9BACE</name>
<evidence type="ECO:0000313" key="2">
    <source>
        <dbReference type="EMBL" id="GAE81861.1"/>
    </source>
</evidence>
<sequence length="71" mass="8149">MKRYIQSIVWMFGMILLVACQAEDLESTNGAAYWVEGVGDGTQVVPTPVHQKLQCILRLFMMNRRIHLQVL</sequence>
<evidence type="ECO:0000313" key="3">
    <source>
        <dbReference type="Proteomes" id="UP000019131"/>
    </source>
</evidence>
<evidence type="ECO:0000256" key="1">
    <source>
        <dbReference type="SAM" id="SignalP"/>
    </source>
</evidence>
<gene>
    <name evidence="2" type="ORF">JCM10512_21</name>
</gene>
<dbReference type="RefSeq" id="WP_148298200.1">
    <property type="nucleotide sequence ID" value="NZ_BAIV01000001.1"/>
</dbReference>
<dbReference type="PROSITE" id="PS51257">
    <property type="entry name" value="PROKAR_LIPOPROTEIN"/>
    <property type="match status" value="1"/>
</dbReference>
<feature type="signal peptide" evidence="1">
    <location>
        <begin position="1"/>
        <end position="22"/>
    </location>
</feature>
<keyword evidence="1" id="KW-0732">Signal</keyword>
<protein>
    <submittedName>
        <fullName evidence="2">Uncharacterized protein</fullName>
    </submittedName>
</protein>
<dbReference type="Proteomes" id="UP000019131">
    <property type="component" value="Unassembled WGS sequence"/>
</dbReference>
<keyword evidence="3" id="KW-1185">Reference proteome</keyword>
<reference evidence="2 3" key="1">
    <citation type="journal article" date="2014" name="Genome Announc.">
        <title>Draft Genome Sequence of Bacteroides reticulotermitis Strain JCM 10512T, Isolated from the Gut of a Termite.</title>
        <authorList>
            <person name="Yuki M."/>
            <person name="Oshima K."/>
            <person name="Suda W."/>
            <person name="Sakamoto M."/>
            <person name="Iida T."/>
            <person name="Hattori M."/>
            <person name="Ohkuma M."/>
        </authorList>
    </citation>
    <scope>NUCLEOTIDE SEQUENCE [LARGE SCALE GENOMIC DNA]</scope>
    <source>
        <strain evidence="2 3">JCM 10512</strain>
    </source>
</reference>
<feature type="chain" id="PRO_5004851227" evidence="1">
    <location>
        <begin position="23"/>
        <end position="71"/>
    </location>
</feature>